<proteinExistence type="predicted"/>
<comment type="caution">
    <text evidence="2">The sequence shown here is derived from an EMBL/GenBank/DDBJ whole genome shotgun (WGS) entry which is preliminary data.</text>
</comment>
<dbReference type="RefSeq" id="WP_286652261.1">
    <property type="nucleotide sequence ID" value="NZ_JACAGK010000071.1"/>
</dbReference>
<sequence>MWYLLENDNDYQEALKRFKEIKYSKRGTVEHKEKMLLVTLISNYEVKKYPVTEIDPIEMIKIRMKEFGYSASQLGNKSTVSKILNYKRPLTLSMIRHLSKLLKIPSDFLIQEYQLKP</sequence>
<name>A0ABT7NS63_9SPHI</name>
<dbReference type="PROSITE" id="PS50943">
    <property type="entry name" value="HTH_CROC1"/>
    <property type="match status" value="1"/>
</dbReference>
<organism evidence="2 3">
    <name type="scientific">Sphingobacterium hotanense</name>
    <dbReference type="NCBI Taxonomy" id="649196"/>
    <lineage>
        <taxon>Bacteria</taxon>
        <taxon>Pseudomonadati</taxon>
        <taxon>Bacteroidota</taxon>
        <taxon>Sphingobacteriia</taxon>
        <taxon>Sphingobacteriales</taxon>
        <taxon>Sphingobacteriaceae</taxon>
        <taxon>Sphingobacterium</taxon>
    </lineage>
</organism>
<dbReference type="InterPro" id="IPR039060">
    <property type="entry name" value="Antitox_HigA"/>
</dbReference>
<feature type="domain" description="HTH cro/C1-type" evidence="1">
    <location>
        <begin position="71"/>
        <end position="109"/>
    </location>
</feature>
<protein>
    <submittedName>
        <fullName evidence="2">XRE family transcriptional regulator</fullName>
    </submittedName>
</protein>
<dbReference type="CDD" id="cd00093">
    <property type="entry name" value="HTH_XRE"/>
    <property type="match status" value="1"/>
</dbReference>
<evidence type="ECO:0000313" key="3">
    <source>
        <dbReference type="Proteomes" id="UP001170954"/>
    </source>
</evidence>
<reference evidence="2" key="2">
    <citation type="journal article" date="2022" name="Sci. Total Environ.">
        <title>Prevalence, transmission, and molecular epidemiology of tet(X)-positive bacteria among humans, animals, and environmental niches in China: An epidemiological, and genomic-based study.</title>
        <authorList>
            <person name="Dong N."/>
            <person name="Zeng Y."/>
            <person name="Cai C."/>
            <person name="Sun C."/>
            <person name="Lu J."/>
            <person name="Liu C."/>
            <person name="Zhou H."/>
            <person name="Sun Q."/>
            <person name="Shu L."/>
            <person name="Wang H."/>
            <person name="Wang Y."/>
            <person name="Wang S."/>
            <person name="Wu C."/>
            <person name="Chan E.W."/>
            <person name="Chen G."/>
            <person name="Shen Z."/>
            <person name="Chen S."/>
            <person name="Zhang R."/>
        </authorList>
    </citation>
    <scope>NUCLEOTIDE SEQUENCE</scope>
    <source>
        <strain evidence="2">R1692</strain>
    </source>
</reference>
<reference evidence="2" key="1">
    <citation type="submission" date="2020-06" db="EMBL/GenBank/DDBJ databases">
        <authorList>
            <person name="Dong N."/>
        </authorList>
    </citation>
    <scope>NUCLEOTIDE SEQUENCE</scope>
    <source>
        <strain evidence="2">R1692</strain>
    </source>
</reference>
<dbReference type="EMBL" id="JACAGK010000071">
    <property type="protein sequence ID" value="MDM1050099.1"/>
    <property type="molecule type" value="Genomic_DNA"/>
</dbReference>
<dbReference type="InterPro" id="IPR010982">
    <property type="entry name" value="Lambda_DNA-bd_dom_sf"/>
</dbReference>
<gene>
    <name evidence="2" type="ORF">HX018_17820</name>
</gene>
<dbReference type="InterPro" id="IPR001387">
    <property type="entry name" value="Cro/C1-type_HTH"/>
</dbReference>
<evidence type="ECO:0000259" key="1">
    <source>
        <dbReference type="PROSITE" id="PS50943"/>
    </source>
</evidence>
<keyword evidence="3" id="KW-1185">Reference proteome</keyword>
<dbReference type="PANTHER" id="PTHR40455">
    <property type="entry name" value="ANTITOXIN HIGA"/>
    <property type="match status" value="1"/>
</dbReference>
<dbReference type="PANTHER" id="PTHR40455:SF1">
    <property type="entry name" value="ANTITOXIN HIGA"/>
    <property type="match status" value="1"/>
</dbReference>
<accession>A0ABT7NS63</accession>
<dbReference type="Proteomes" id="UP001170954">
    <property type="component" value="Unassembled WGS sequence"/>
</dbReference>
<dbReference type="Gene3D" id="1.10.260.40">
    <property type="entry name" value="lambda repressor-like DNA-binding domains"/>
    <property type="match status" value="1"/>
</dbReference>
<dbReference type="SUPFAM" id="SSF47413">
    <property type="entry name" value="lambda repressor-like DNA-binding domains"/>
    <property type="match status" value="1"/>
</dbReference>
<evidence type="ECO:0000313" key="2">
    <source>
        <dbReference type="EMBL" id="MDM1050099.1"/>
    </source>
</evidence>